<reference evidence="11 12" key="1">
    <citation type="submission" date="2017-03" db="EMBL/GenBank/DDBJ databases">
        <title>Complete genome sequence of Candidatus 'Thiodictyon syntrophicum' sp. nov. strain Cad16T, a photolithoautotroph purple sulfur bacterium isolated from an alpine meromictic lake.</title>
        <authorList>
            <person name="Luedin S.M."/>
            <person name="Pothier J.F."/>
            <person name="Danza F."/>
            <person name="Storelli N."/>
            <person name="Wittwer M."/>
            <person name="Tonolla M."/>
        </authorList>
    </citation>
    <scope>NUCLEOTIDE SEQUENCE [LARGE SCALE GENOMIC DNA]</scope>
    <source>
        <strain evidence="11 12">Cad16T</strain>
    </source>
</reference>
<evidence type="ECO:0000256" key="8">
    <source>
        <dbReference type="ARBA" id="ARBA00023136"/>
    </source>
</evidence>
<keyword evidence="5 9" id="KW-0653">Protein transport</keyword>
<comment type="function">
    <text evidence="9">Part of the Sec protein translocase complex. Interacts with the SecYEG preprotein conducting channel. SecDF uses the proton motive force (PMF) to complete protein translocation after the ATP-dependent function of SecA.</text>
</comment>
<dbReference type="InterPro" id="IPR005665">
    <property type="entry name" value="SecF_bac"/>
</dbReference>
<evidence type="ECO:0000256" key="6">
    <source>
        <dbReference type="ARBA" id="ARBA00022989"/>
    </source>
</evidence>
<dbReference type="PANTHER" id="PTHR30081:SF8">
    <property type="entry name" value="PROTEIN TRANSLOCASE SUBUNIT SECF"/>
    <property type="match status" value="1"/>
</dbReference>
<dbReference type="InterPro" id="IPR022813">
    <property type="entry name" value="SecD/SecF_arch_bac"/>
</dbReference>
<dbReference type="Pfam" id="PF07549">
    <property type="entry name" value="Sec_GG"/>
    <property type="match status" value="1"/>
</dbReference>
<evidence type="ECO:0000259" key="10">
    <source>
        <dbReference type="Pfam" id="PF02355"/>
    </source>
</evidence>
<dbReference type="KEGG" id="tsy:THSYN_28330"/>
<feature type="transmembrane region" description="Helical" evidence="9">
    <location>
        <begin position="265"/>
        <end position="293"/>
    </location>
</feature>
<dbReference type="EMBL" id="CP020370">
    <property type="protein sequence ID" value="AUB84460.1"/>
    <property type="molecule type" value="Genomic_DNA"/>
</dbReference>
<feature type="transmembrane region" description="Helical" evidence="9">
    <location>
        <begin position="12"/>
        <end position="38"/>
    </location>
</feature>
<comment type="subcellular location">
    <subcellularLocation>
        <location evidence="1 9">Cell membrane</location>
        <topology evidence="1 9">Multi-pass membrane protein</topology>
    </subcellularLocation>
</comment>
<dbReference type="NCBIfam" id="TIGR00966">
    <property type="entry name" value="transloc_SecF"/>
    <property type="match status" value="1"/>
</dbReference>
<evidence type="ECO:0000313" key="11">
    <source>
        <dbReference type="EMBL" id="AUB84460.1"/>
    </source>
</evidence>
<feature type="transmembrane region" description="Helical" evidence="9">
    <location>
        <begin position="189"/>
        <end position="210"/>
    </location>
</feature>
<proteinExistence type="inferred from homology"/>
<dbReference type="SUPFAM" id="SSF82866">
    <property type="entry name" value="Multidrug efflux transporter AcrB transmembrane domain"/>
    <property type="match status" value="1"/>
</dbReference>
<dbReference type="InterPro" id="IPR022645">
    <property type="entry name" value="SecD/SecF_bac"/>
</dbReference>
<dbReference type="InterPro" id="IPR022646">
    <property type="entry name" value="SecD/SecF_CS"/>
</dbReference>
<keyword evidence="8 9" id="KW-0472">Membrane</keyword>
<evidence type="ECO:0000256" key="7">
    <source>
        <dbReference type="ARBA" id="ARBA00023010"/>
    </source>
</evidence>
<evidence type="ECO:0000256" key="9">
    <source>
        <dbReference type="HAMAP-Rule" id="MF_01464"/>
    </source>
</evidence>
<feature type="transmembrane region" description="Helical" evidence="9">
    <location>
        <begin position="162"/>
        <end position="183"/>
    </location>
</feature>
<comment type="subunit">
    <text evidence="9">Forms a complex with SecD. Part of the essential Sec protein translocation apparatus which comprises SecA, SecYEG and auxiliary proteins SecDF-YajC and YidC.</text>
</comment>
<keyword evidence="6 9" id="KW-1133">Transmembrane helix</keyword>
<name>A0A2K8UFY5_9GAMM</name>
<dbReference type="InterPro" id="IPR048634">
    <property type="entry name" value="SecD_SecF_C"/>
</dbReference>
<accession>A0A2K8UFY5</accession>
<feature type="domain" description="Protein export membrane protein SecD/SecF C-terminal" evidence="10">
    <location>
        <begin position="117"/>
        <end position="291"/>
    </location>
</feature>
<protein>
    <recommendedName>
        <fullName evidence="9">Protein-export membrane protein SecF</fullName>
    </recommendedName>
</protein>
<feature type="transmembrane region" description="Helical" evidence="9">
    <location>
        <begin position="241"/>
        <end position="259"/>
    </location>
</feature>
<evidence type="ECO:0000256" key="4">
    <source>
        <dbReference type="ARBA" id="ARBA00022692"/>
    </source>
</evidence>
<dbReference type="NCBIfam" id="TIGR00916">
    <property type="entry name" value="2A0604s01"/>
    <property type="match status" value="1"/>
</dbReference>
<evidence type="ECO:0000313" key="12">
    <source>
        <dbReference type="Proteomes" id="UP000232638"/>
    </source>
</evidence>
<comment type="similarity">
    <text evidence="9">Belongs to the SecD/SecF family. SecF subfamily.</text>
</comment>
<dbReference type="PRINTS" id="PR01755">
    <property type="entry name" value="SECFTRNLCASE"/>
</dbReference>
<dbReference type="AlphaFoldDB" id="A0A2K8UFY5"/>
<dbReference type="OrthoDB" id="9774769at2"/>
<dbReference type="InterPro" id="IPR055344">
    <property type="entry name" value="SecD_SecF_C_bact"/>
</dbReference>
<dbReference type="Pfam" id="PF02355">
    <property type="entry name" value="SecD_SecF_C"/>
    <property type="match status" value="1"/>
</dbReference>
<dbReference type="GO" id="GO:0005886">
    <property type="term" value="C:plasma membrane"/>
    <property type="evidence" value="ECO:0007669"/>
    <property type="project" value="UniProtKB-SubCell"/>
</dbReference>
<dbReference type="GO" id="GO:0015450">
    <property type="term" value="F:protein-transporting ATPase activity"/>
    <property type="evidence" value="ECO:0007669"/>
    <property type="project" value="InterPro"/>
</dbReference>
<dbReference type="RefSeq" id="WP_100922112.1">
    <property type="nucleotide sequence ID" value="NZ_CP020370.1"/>
</dbReference>
<evidence type="ECO:0000256" key="2">
    <source>
        <dbReference type="ARBA" id="ARBA00022448"/>
    </source>
</evidence>
<keyword evidence="12" id="KW-1185">Reference proteome</keyword>
<organism evidence="11 12">
    <name type="scientific">Candidatus Thiodictyon syntrophicum</name>
    <dbReference type="NCBI Taxonomy" id="1166950"/>
    <lineage>
        <taxon>Bacteria</taxon>
        <taxon>Pseudomonadati</taxon>
        <taxon>Pseudomonadota</taxon>
        <taxon>Gammaproteobacteria</taxon>
        <taxon>Chromatiales</taxon>
        <taxon>Chromatiaceae</taxon>
        <taxon>Thiodictyon</taxon>
    </lineage>
</organism>
<dbReference type="Proteomes" id="UP000232638">
    <property type="component" value="Chromosome"/>
</dbReference>
<evidence type="ECO:0000256" key="3">
    <source>
        <dbReference type="ARBA" id="ARBA00022475"/>
    </source>
</evidence>
<evidence type="ECO:0000256" key="1">
    <source>
        <dbReference type="ARBA" id="ARBA00004651"/>
    </source>
</evidence>
<dbReference type="Gene3D" id="1.20.1640.10">
    <property type="entry name" value="Multidrug efflux transporter AcrB transmembrane domain"/>
    <property type="match status" value="1"/>
</dbReference>
<keyword evidence="3 9" id="KW-1003">Cell membrane</keyword>
<dbReference type="GO" id="GO:0043952">
    <property type="term" value="P:protein transport by the Sec complex"/>
    <property type="evidence" value="ECO:0007669"/>
    <property type="project" value="UniProtKB-UniRule"/>
</dbReference>
<keyword evidence="2 9" id="KW-0813">Transport</keyword>
<keyword evidence="7 9" id="KW-0811">Translocation</keyword>
<dbReference type="PANTHER" id="PTHR30081">
    <property type="entry name" value="PROTEIN-EXPORT MEMBRANE PROTEIN SEC"/>
    <property type="match status" value="1"/>
</dbReference>
<gene>
    <name evidence="9" type="primary">secF</name>
    <name evidence="11" type="ORF">THSYN_28330</name>
</gene>
<feature type="transmembrane region" description="Helical" evidence="9">
    <location>
        <begin position="138"/>
        <end position="155"/>
    </location>
</feature>
<keyword evidence="4 9" id="KW-0812">Transmembrane</keyword>
<dbReference type="GO" id="GO:0065002">
    <property type="term" value="P:intracellular protein transmembrane transport"/>
    <property type="evidence" value="ECO:0007669"/>
    <property type="project" value="UniProtKB-UniRule"/>
</dbReference>
<sequence length="312" mass="33667">MELFKRTNIDFMYIRWPAIWLSSLINLIGIASFIFLGFNFGLDFTGGTVVEVGYAQPANLVQVRSALAEGGFKEAGVQHFGSTREVLIRLPPVAEGTGSTLGDRVIAALSTDPEVGKVQLRRVEFVGSQVGGELVEQGGLAILYTLIGILIYVAIRFEWRFAVGAVIATVHDVIVVLAVFSIFHIEFDLTALAAVLAIIGYSLNDTVVIYDRIRENFRKVRKGTVIDVVDLSINETLSRTIITHGVTMLAVLALFFLGGQVIHGFALAFLVGIVTGTYSSIYVASSSVVLLGISRADLLPPPKEGPGVDARP</sequence>
<evidence type="ECO:0000256" key="5">
    <source>
        <dbReference type="ARBA" id="ARBA00022927"/>
    </source>
</evidence>
<dbReference type="HAMAP" id="MF_01464_B">
    <property type="entry name" value="SecF_B"/>
    <property type="match status" value="1"/>
</dbReference>
<dbReference type="GO" id="GO:0006605">
    <property type="term" value="P:protein targeting"/>
    <property type="evidence" value="ECO:0007669"/>
    <property type="project" value="UniProtKB-UniRule"/>
</dbReference>